<reference evidence="2 3" key="1">
    <citation type="submission" date="2016-04" db="EMBL/GenBank/DDBJ databases">
        <authorList>
            <person name="Evans L.H."/>
            <person name="Alamgir A."/>
            <person name="Owens N."/>
            <person name="Weber N.D."/>
            <person name="Virtaneva K."/>
            <person name="Barbian K."/>
            <person name="Babar A."/>
            <person name="Rosenke K."/>
        </authorList>
    </citation>
    <scope>NUCLEOTIDE SEQUENCE [LARGE SCALE GENOMIC DNA]</scope>
    <source>
        <strain evidence="3">S5(T) (JCM 30642 \VKM B-2941)</strain>
    </source>
</reference>
<gene>
    <name evidence="2" type="ORF">CSP5_0473</name>
</gene>
<dbReference type="GeneID" id="41587775"/>
<dbReference type="Proteomes" id="UP000195607">
    <property type="component" value="Chromosome I"/>
</dbReference>
<protein>
    <submittedName>
        <fullName evidence="2">Uncharacterized protein</fullName>
    </submittedName>
</protein>
<feature type="transmembrane region" description="Helical" evidence="1">
    <location>
        <begin position="12"/>
        <end position="36"/>
    </location>
</feature>
<keyword evidence="1" id="KW-1133">Transmembrane helix</keyword>
<evidence type="ECO:0000256" key="1">
    <source>
        <dbReference type="SAM" id="Phobius"/>
    </source>
</evidence>
<dbReference type="AlphaFoldDB" id="A0A1N5T6U8"/>
<evidence type="ECO:0000313" key="2">
    <source>
        <dbReference type="EMBL" id="SIM43795.1"/>
    </source>
</evidence>
<organism evidence="2 3">
    <name type="scientific">Cuniculiplasma divulgatum</name>
    <dbReference type="NCBI Taxonomy" id="1673428"/>
    <lineage>
        <taxon>Archaea</taxon>
        <taxon>Methanobacteriati</taxon>
        <taxon>Thermoplasmatota</taxon>
        <taxon>Thermoplasmata</taxon>
        <taxon>Thermoplasmatales</taxon>
        <taxon>Cuniculiplasmataceae</taxon>
        <taxon>Cuniculiplasma</taxon>
    </lineage>
</organism>
<dbReference type="RefSeq" id="WP_148689565.1">
    <property type="nucleotide sequence ID" value="NZ_LT671858.1"/>
</dbReference>
<sequence length="962" mass="107156">MKTPITEEKAVSEIIGALLLFAIVSVLLTSFILWYVPSTSTSNEINFQMETQSSLISMESKMLNQNLKPGDSVSENVPLGISGTPPFIPAESTNIYYSSNFNASLSYSLEMNYTKQVDRKIDSVASCANTSSNNIMNNMKISEIDDYELEFMESGLKTGRYWNVKVNGISKSSSPATASTSGILSFCLPRGEYTFSVSSNSKSFKPDPARGIVLVNTSSVSIPIVFTCNINQTVISGNFGETSDLASINFNHVSPDYNYNTNLNRSYDSTNCLGDWLGDSANVLKIGNTNYYRLASQQFTISSSYESVNYVEFILEPNLEYGNQFMQGKSSLYLNVGKTMWGSALTGSGKVINLKRNTNNTSYTKGDIMEKVNFDNCILLGTQHPYIRTYYLNFWESVNESSGSSGKQNNNFGIRYSNNKMGYGYGPNEFLASASNQPCSDGIGTAYAFSAQIKCNISYVKDNSSLPHEYNCFNITKDNLKSLSEPYYFIIGYNPTCGSSSLHITEKGLMYKTHSTPEWKICIGENSYNIDSTSLSIHDLCDFQYSVYIPNHGKYVPDTVNGVISIHDGCNSLSITFVNSSNEVKDSSDISDQGIQCISLKHIERFNCISLYFFNLTNDGMFSSPNNSSAYAKVSLYNTGEGNEFFKTSRTIKINRTGYYHIKFSDKSNLNDGYCLFAGNYYLSVEEVNVNGTPSRYDNYGWGFTTSGGFDNYIQEISKNLVMKSLNSSYDSMITPYYASQPCLLKAMNQTFIYSIKYVNNQIISHQCQRILSRNISEYGAIISSGSNQFTRDSRFVLGDGMFFSSGSKRGEMAVGKLPLSLSLNSNGTSVNTGIFGMKIMKGIPTSESNTGSSYLSMCEKYNNFKDLEIMHSYICNNNTFTVTGLNLLNFSYTIESHFAEILGKSFYNILEDVKGTPERFNVNGEFKFIDHKDEEKINNSNHDLKLSSFSCNDLGFRVNSI</sequence>
<dbReference type="EMBL" id="LT671858">
    <property type="protein sequence ID" value="SIM43795.1"/>
    <property type="molecule type" value="Genomic_DNA"/>
</dbReference>
<evidence type="ECO:0000313" key="3">
    <source>
        <dbReference type="Proteomes" id="UP000195607"/>
    </source>
</evidence>
<proteinExistence type="predicted"/>
<keyword evidence="1" id="KW-0812">Transmembrane</keyword>
<name>A0A1N5T6U8_9ARCH</name>
<accession>A0A1N5T6U8</accession>
<keyword evidence="1" id="KW-0472">Membrane</keyword>